<organism evidence="1 2">
    <name type="scientific">Dallia pectoralis</name>
    <name type="common">Alaska blackfish</name>
    <dbReference type="NCBI Taxonomy" id="75939"/>
    <lineage>
        <taxon>Eukaryota</taxon>
        <taxon>Metazoa</taxon>
        <taxon>Chordata</taxon>
        <taxon>Craniata</taxon>
        <taxon>Vertebrata</taxon>
        <taxon>Euteleostomi</taxon>
        <taxon>Actinopterygii</taxon>
        <taxon>Neopterygii</taxon>
        <taxon>Teleostei</taxon>
        <taxon>Protacanthopterygii</taxon>
        <taxon>Esociformes</taxon>
        <taxon>Umbridae</taxon>
        <taxon>Dallia</taxon>
    </lineage>
</organism>
<gene>
    <name evidence="1" type="ORF">DPEC_G00356820</name>
</gene>
<keyword evidence="2" id="KW-1185">Reference proteome</keyword>
<dbReference type="EMBL" id="CM055764">
    <property type="protein sequence ID" value="KAJ7984636.1"/>
    <property type="molecule type" value="Genomic_DNA"/>
</dbReference>
<evidence type="ECO:0000313" key="2">
    <source>
        <dbReference type="Proteomes" id="UP001157502"/>
    </source>
</evidence>
<proteinExistence type="predicted"/>
<comment type="caution">
    <text evidence="1">The sequence shown here is derived from an EMBL/GenBank/DDBJ whole genome shotgun (WGS) entry which is preliminary data.</text>
</comment>
<protein>
    <submittedName>
        <fullName evidence="1">Uncharacterized protein</fullName>
    </submittedName>
</protein>
<dbReference type="Proteomes" id="UP001157502">
    <property type="component" value="Chromosome 37"/>
</dbReference>
<evidence type="ECO:0000313" key="1">
    <source>
        <dbReference type="EMBL" id="KAJ7984636.1"/>
    </source>
</evidence>
<accession>A0ACC2EZU4</accession>
<name>A0ACC2EZU4_DALPE</name>
<sequence>MESREKFELGARNPVSAIQRGGQVFVEGKFTVTVTPPGREGGLIVAREMFPGRNEEAQFACNAGIDY</sequence>
<reference evidence="1" key="1">
    <citation type="submission" date="2021-05" db="EMBL/GenBank/DDBJ databases">
        <authorList>
            <person name="Pan Q."/>
            <person name="Jouanno E."/>
            <person name="Zahm M."/>
            <person name="Klopp C."/>
            <person name="Cabau C."/>
            <person name="Louis A."/>
            <person name="Berthelot C."/>
            <person name="Parey E."/>
            <person name="Roest Crollius H."/>
            <person name="Montfort J."/>
            <person name="Robinson-Rechavi M."/>
            <person name="Bouchez O."/>
            <person name="Lampietro C."/>
            <person name="Lopez Roques C."/>
            <person name="Donnadieu C."/>
            <person name="Postlethwait J."/>
            <person name="Bobe J."/>
            <person name="Dillon D."/>
            <person name="Chandos A."/>
            <person name="von Hippel F."/>
            <person name="Guiguen Y."/>
        </authorList>
    </citation>
    <scope>NUCLEOTIDE SEQUENCE</scope>
    <source>
        <strain evidence="1">YG-Jan2019</strain>
    </source>
</reference>